<dbReference type="GO" id="GO:0055085">
    <property type="term" value="P:transmembrane transport"/>
    <property type="evidence" value="ECO:0007669"/>
    <property type="project" value="InterPro"/>
</dbReference>
<dbReference type="CDD" id="cd00610">
    <property type="entry name" value="OAT_like"/>
    <property type="match status" value="1"/>
</dbReference>
<dbReference type="Pfam" id="PF01368">
    <property type="entry name" value="DHH"/>
    <property type="match status" value="1"/>
</dbReference>
<dbReference type="NCBIfam" id="TIGR00644">
    <property type="entry name" value="recJ"/>
    <property type="match status" value="1"/>
</dbReference>
<dbReference type="InterPro" id="IPR029062">
    <property type="entry name" value="Class_I_gatase-like"/>
</dbReference>
<keyword evidence="13 15" id="KW-0129">CBS domain</keyword>
<dbReference type="GO" id="GO:0008409">
    <property type="term" value="F:5'-3' exonuclease activity"/>
    <property type="evidence" value="ECO:0007669"/>
    <property type="project" value="InterPro"/>
</dbReference>
<dbReference type="InterPro" id="IPR038763">
    <property type="entry name" value="DHH_sf"/>
</dbReference>
<dbReference type="Pfam" id="PF00583">
    <property type="entry name" value="Acetyltransf_1"/>
    <property type="match status" value="1"/>
</dbReference>
<dbReference type="Gene3D" id="3.90.1640.30">
    <property type="match status" value="1"/>
</dbReference>
<keyword evidence="9" id="KW-0378">Hydrolase</keyword>
<dbReference type="FunFam" id="3.10.580.10:FF:000002">
    <property type="entry name" value="Magnesium/cobalt efflux protein CorC"/>
    <property type="match status" value="1"/>
</dbReference>
<keyword evidence="6 16" id="KW-0812">Transmembrane</keyword>
<dbReference type="InterPro" id="IPR000515">
    <property type="entry name" value="MetI-like"/>
</dbReference>
<dbReference type="InterPro" id="IPR015422">
    <property type="entry name" value="PyrdxlP-dep_Trfase_small"/>
</dbReference>
<feature type="domain" description="CBS" evidence="19">
    <location>
        <begin position="1890"/>
        <end position="1947"/>
    </location>
</feature>
<feature type="transmembrane region" description="Helical" evidence="16">
    <location>
        <begin position="174"/>
        <end position="204"/>
    </location>
</feature>
<dbReference type="InterPro" id="IPR000182">
    <property type="entry name" value="GNAT_dom"/>
</dbReference>
<evidence type="ECO:0000259" key="17">
    <source>
        <dbReference type="PROSITE" id="PS50928"/>
    </source>
</evidence>
<comment type="similarity">
    <text evidence="4">Belongs to the class-III pyridoxal-phosphate-dependent aminotransferase family.</text>
</comment>
<evidence type="ECO:0000256" key="5">
    <source>
        <dbReference type="ARBA" id="ARBA00019841"/>
    </source>
</evidence>
<dbReference type="InterPro" id="IPR049704">
    <property type="entry name" value="Aminotrans_3_PPA_site"/>
</dbReference>
<dbReference type="Pfam" id="PF00528">
    <property type="entry name" value="BPD_transp_1"/>
    <property type="match status" value="1"/>
</dbReference>
<dbReference type="InterPro" id="IPR046342">
    <property type="entry name" value="CBS_dom_sf"/>
</dbReference>
<dbReference type="PROSITE" id="PS50928">
    <property type="entry name" value="ABC_TM1"/>
    <property type="match status" value="1"/>
</dbReference>
<dbReference type="GO" id="GO:0050660">
    <property type="term" value="F:flavin adenine dinucleotide binding"/>
    <property type="evidence" value="ECO:0007669"/>
    <property type="project" value="InterPro"/>
</dbReference>
<feature type="domain" description="N-acetyltransferase" evidence="18">
    <location>
        <begin position="644"/>
        <end position="798"/>
    </location>
</feature>
<dbReference type="GO" id="GO:0006281">
    <property type="term" value="P:DNA repair"/>
    <property type="evidence" value="ECO:0007669"/>
    <property type="project" value="InterPro"/>
</dbReference>
<dbReference type="SUPFAM" id="SSF55729">
    <property type="entry name" value="Acyl-CoA N-acyltransferases (Nat)"/>
    <property type="match status" value="1"/>
</dbReference>
<evidence type="ECO:0000313" key="21">
    <source>
        <dbReference type="Proteomes" id="UP000078200"/>
    </source>
</evidence>
<dbReference type="InterPro" id="IPR005170">
    <property type="entry name" value="Transptr-assoc_dom"/>
</dbReference>
<dbReference type="VEuPathDB" id="VectorBase:GAUT039673"/>
<dbReference type="SMART" id="SM01211">
    <property type="entry name" value="GATase_5"/>
    <property type="match status" value="1"/>
</dbReference>
<keyword evidence="7" id="KW-0540">Nuclease</keyword>
<keyword evidence="21" id="KW-1185">Reference proteome</keyword>
<evidence type="ECO:0000259" key="19">
    <source>
        <dbReference type="PROSITE" id="PS51371"/>
    </source>
</evidence>
<evidence type="ECO:0000256" key="15">
    <source>
        <dbReference type="PROSITE-ProRule" id="PRU00703"/>
    </source>
</evidence>
<dbReference type="InterPro" id="IPR003156">
    <property type="entry name" value="DHHA1_dom"/>
</dbReference>
<dbReference type="STRING" id="7395.A0A1A9VK79"/>
<dbReference type="NCBIfam" id="NF002325">
    <property type="entry name" value="PRK01278.1"/>
    <property type="match status" value="1"/>
</dbReference>
<evidence type="ECO:0000256" key="6">
    <source>
        <dbReference type="ARBA" id="ARBA00022692"/>
    </source>
</evidence>
<dbReference type="PROSITE" id="PS51186">
    <property type="entry name" value="GNAT"/>
    <property type="match status" value="1"/>
</dbReference>
<dbReference type="Gene3D" id="3.30.465.10">
    <property type="match status" value="1"/>
</dbReference>
<dbReference type="InterPro" id="IPR004610">
    <property type="entry name" value="RecJ"/>
</dbReference>
<dbReference type="Pfam" id="PF13507">
    <property type="entry name" value="GATase_5"/>
    <property type="match status" value="1"/>
</dbReference>
<dbReference type="Gene3D" id="3.40.640.10">
    <property type="entry name" value="Type I PLP-dependent aspartate aminotransferase-like (Major domain)"/>
    <property type="match status" value="1"/>
</dbReference>
<dbReference type="GO" id="GO:0008483">
    <property type="term" value="F:transaminase activity"/>
    <property type="evidence" value="ECO:0007669"/>
    <property type="project" value="InterPro"/>
</dbReference>
<dbReference type="InterPro" id="IPR041122">
    <property type="entry name" value="RecJ_OB"/>
</dbReference>
<dbReference type="PANTHER" id="PTHR30255:SF2">
    <property type="entry name" value="SINGLE-STRANDED-DNA-SPECIFIC EXONUCLEASE RECJ"/>
    <property type="match status" value="1"/>
</dbReference>
<dbReference type="InterPro" id="IPR015421">
    <property type="entry name" value="PyrdxlP-dep_Trfase_major"/>
</dbReference>
<dbReference type="InterPro" id="IPR005814">
    <property type="entry name" value="Aminotrans_3"/>
</dbReference>
<dbReference type="SUPFAM" id="SSF161098">
    <property type="entry name" value="MetI-like"/>
    <property type="match status" value="1"/>
</dbReference>
<dbReference type="SUPFAM" id="SSF56176">
    <property type="entry name" value="FAD-binding/transporter-associated domain-like"/>
    <property type="match status" value="1"/>
</dbReference>
<dbReference type="PROSITE" id="PS00600">
    <property type="entry name" value="AA_TRANSFER_CLASS_3"/>
    <property type="match status" value="1"/>
</dbReference>
<evidence type="ECO:0000256" key="7">
    <source>
        <dbReference type="ARBA" id="ARBA00022722"/>
    </source>
</evidence>
<dbReference type="SMART" id="SM00116">
    <property type="entry name" value="CBS"/>
    <property type="match status" value="2"/>
</dbReference>
<reference evidence="20" key="1">
    <citation type="submission" date="2020-05" db="UniProtKB">
        <authorList>
            <consortium name="EnsemblMetazoa"/>
        </authorList>
    </citation>
    <scope>IDENTIFICATION</scope>
    <source>
        <strain evidence="20">TTRI</strain>
    </source>
</reference>
<dbReference type="CDD" id="cd02205">
    <property type="entry name" value="CBS_pair_SF"/>
    <property type="match status" value="1"/>
</dbReference>
<evidence type="ECO:0000256" key="14">
    <source>
        <dbReference type="ARBA" id="ARBA00023136"/>
    </source>
</evidence>
<keyword evidence="10" id="KW-0269">Exonuclease</keyword>
<dbReference type="SUPFAM" id="SSF52317">
    <property type="entry name" value="Class I glutamine amidotransferase-like"/>
    <property type="match status" value="1"/>
</dbReference>
<feature type="transmembrane region" description="Helical" evidence="16">
    <location>
        <begin position="363"/>
        <end position="386"/>
    </location>
</feature>
<dbReference type="Pfam" id="PF00202">
    <property type="entry name" value="Aminotran_3"/>
    <property type="match status" value="1"/>
</dbReference>
<dbReference type="GO" id="GO:0003735">
    <property type="term" value="F:structural constituent of ribosome"/>
    <property type="evidence" value="ECO:0007669"/>
    <property type="project" value="InterPro"/>
</dbReference>
<dbReference type="GO" id="GO:0006310">
    <property type="term" value="P:DNA recombination"/>
    <property type="evidence" value="ECO:0007669"/>
    <property type="project" value="InterPro"/>
</dbReference>
<dbReference type="InterPro" id="IPR015424">
    <property type="entry name" value="PyrdxlP-dep_Trfase"/>
</dbReference>
<dbReference type="Pfam" id="PF02272">
    <property type="entry name" value="DHHA1"/>
    <property type="match status" value="1"/>
</dbReference>
<keyword evidence="8" id="KW-0677">Repeat</keyword>
<dbReference type="InterPro" id="IPR016169">
    <property type="entry name" value="FAD-bd_PCMH_sub2"/>
</dbReference>
<evidence type="ECO:0000256" key="8">
    <source>
        <dbReference type="ARBA" id="ARBA00022737"/>
    </source>
</evidence>
<dbReference type="InterPro" id="IPR000644">
    <property type="entry name" value="CBS_dom"/>
</dbReference>
<evidence type="ECO:0000313" key="20">
    <source>
        <dbReference type="EnsemblMetazoa" id="GAUT039673-PA"/>
    </source>
</evidence>
<dbReference type="GO" id="GO:0030170">
    <property type="term" value="F:pyridoxal phosphate binding"/>
    <property type="evidence" value="ECO:0007669"/>
    <property type="project" value="InterPro"/>
</dbReference>
<evidence type="ECO:0000256" key="10">
    <source>
        <dbReference type="ARBA" id="ARBA00022839"/>
    </source>
</evidence>
<dbReference type="Gene3D" id="1.10.3720.10">
    <property type="entry name" value="MetI-like"/>
    <property type="match status" value="1"/>
</dbReference>
<feature type="transmembrane region" description="Helical" evidence="16">
    <location>
        <begin position="249"/>
        <end position="268"/>
    </location>
</feature>
<evidence type="ECO:0000256" key="12">
    <source>
        <dbReference type="ARBA" id="ARBA00022989"/>
    </source>
</evidence>
<name>A0A1A9VK79_GLOAU</name>
<dbReference type="SUPFAM" id="SSF64182">
    <property type="entry name" value="DHH phosphoesterases"/>
    <property type="match status" value="1"/>
</dbReference>
<dbReference type="InterPro" id="IPR016181">
    <property type="entry name" value="Acyl_CoA_acyltransferase"/>
</dbReference>
<feature type="domain" description="CBS" evidence="19">
    <location>
        <begin position="1822"/>
        <end position="1883"/>
    </location>
</feature>
<dbReference type="PANTHER" id="PTHR30255">
    <property type="entry name" value="SINGLE-STRANDED-DNA-SPECIFIC EXONUCLEASE RECJ"/>
    <property type="match status" value="1"/>
</dbReference>
<dbReference type="InterPro" id="IPR001857">
    <property type="entry name" value="Ribosomal_bL19"/>
</dbReference>
<feature type="transmembrane region" description="Helical" evidence="16">
    <location>
        <begin position="224"/>
        <end position="243"/>
    </location>
</feature>
<comment type="subcellular location">
    <subcellularLocation>
        <location evidence="2">Membrane</location>
        <topology evidence="2">Multi-pass membrane protein</topology>
    </subcellularLocation>
</comment>
<dbReference type="CDD" id="cd06261">
    <property type="entry name" value="TM_PBP2"/>
    <property type="match status" value="1"/>
</dbReference>
<dbReference type="InterPro" id="IPR051673">
    <property type="entry name" value="SSDNA_exonuclease_RecJ"/>
</dbReference>
<evidence type="ECO:0000256" key="9">
    <source>
        <dbReference type="ARBA" id="ARBA00022801"/>
    </source>
</evidence>
<dbReference type="Gene3D" id="3.90.1150.10">
    <property type="entry name" value="Aspartate Aminotransferase, domain 1"/>
    <property type="match status" value="1"/>
</dbReference>
<dbReference type="Gene3D" id="3.10.580.10">
    <property type="entry name" value="CBS-domain"/>
    <property type="match status" value="1"/>
</dbReference>
<dbReference type="CDD" id="cd01740">
    <property type="entry name" value="GATase1_FGAR_AT"/>
    <property type="match status" value="1"/>
</dbReference>
<accession>A0A1A9VK79</accession>
<comment type="similarity">
    <text evidence="3">Belongs to the RecJ family.</text>
</comment>
<dbReference type="InterPro" id="IPR036318">
    <property type="entry name" value="FAD-bd_PCMH-like_sf"/>
</dbReference>
<evidence type="ECO:0000256" key="13">
    <source>
        <dbReference type="ARBA" id="ARBA00023122"/>
    </source>
</evidence>
<keyword evidence="11" id="KW-0663">Pyridoxal phosphate</keyword>
<dbReference type="GO" id="GO:0003676">
    <property type="term" value="F:nucleic acid binding"/>
    <property type="evidence" value="ECO:0007669"/>
    <property type="project" value="InterPro"/>
</dbReference>
<dbReference type="GO" id="GO:0006412">
    <property type="term" value="P:translation"/>
    <property type="evidence" value="ECO:0007669"/>
    <property type="project" value="InterPro"/>
</dbReference>
<dbReference type="Gene3D" id="3.10.310.30">
    <property type="match status" value="1"/>
</dbReference>
<evidence type="ECO:0000256" key="3">
    <source>
        <dbReference type="ARBA" id="ARBA00005915"/>
    </source>
</evidence>
<dbReference type="InterPro" id="IPR035906">
    <property type="entry name" value="MetI-like_sf"/>
</dbReference>
<evidence type="ECO:0000259" key="18">
    <source>
        <dbReference type="PROSITE" id="PS51186"/>
    </source>
</evidence>
<organism evidence="20 21">
    <name type="scientific">Glossina austeni</name>
    <name type="common">Savannah tsetse fly</name>
    <dbReference type="NCBI Taxonomy" id="7395"/>
    <lineage>
        <taxon>Eukaryota</taxon>
        <taxon>Metazoa</taxon>
        <taxon>Ecdysozoa</taxon>
        <taxon>Arthropoda</taxon>
        <taxon>Hexapoda</taxon>
        <taxon>Insecta</taxon>
        <taxon>Pterygota</taxon>
        <taxon>Neoptera</taxon>
        <taxon>Endopterygota</taxon>
        <taxon>Diptera</taxon>
        <taxon>Brachycera</taxon>
        <taxon>Muscomorpha</taxon>
        <taxon>Hippoboscoidea</taxon>
        <taxon>Glossinidae</taxon>
        <taxon>Glossina</taxon>
    </lineage>
</organism>
<dbReference type="SUPFAM" id="SSF54631">
    <property type="entry name" value="CBS-domain pair"/>
    <property type="match status" value="1"/>
</dbReference>
<dbReference type="Pfam" id="PF00571">
    <property type="entry name" value="CBS"/>
    <property type="match status" value="1"/>
</dbReference>
<sequence length="2042" mass="226319">MQVLAKEIPEFRPGDDLKVTFKVVDGASERIQIFEVNSYSALTVTKVLLPIEISADLTLTNNPSDLRYKSIGLLNDSLRKVFKGTDFKDSDEILSRNSYKELEKFFRKKVKDSGEYEIWFTASSIINSINKDKHLNDHYAKLLSWLKEKRRVKKFFNKSLFLKSDSREPENAGILGAFIGSLMTIIACLALALPIGIMSGICLYEFMPKNRLMTNIVEISINNLAAVPSIIFGVVGLTLYLGIFELPRSSPLVGGMTLSFMMLPNIIIATKNAFANVPITIKDAAFALGAPHIKVILDHSLPIALPRIVHGTVLAIARILGESSPLLMIGMVAFIADTPTSFFDPATVLPVQIYIWSSSPEIAFIELAAIAIIALLLVLFALNLVANFQFMKITVLSGYGLNCEKETAFAFMECSRKLGISNIEVKIVHINDIIDNPSELKLSNILAIPGGFSYGDDTGAGNAFALRIKNNLLDEFQEFLSQDKLIIGICNGCQILVKLIPEFSNLALIHNDIGNYQCRWIRVGVNPQSSSVWLRGLSELYLPIAHGEGKFFMDQDILNQLIESNSTALRYIDENGNYANLQFPYNPNGSTYDLAALSDKSGRVLALMPHPERGIFFTQQDNWPLEKEKSKRLGIAVPKYGFMVEIEQISPDIAEDLCCKITADLSEYFGLPECNEHYAVGVRSCKNLAAKIDGNYIGLLSLDFPYPNNSNIYWMAVFRNYQCQGVGCKLVEAACSLTQNKNHQLQLNMLLEIEKRSITNALWKLQEADQREILTLIQRFELPEVLARILVTRGVNIENASDFLYPLIRSLLPDPFHLLDMDKAVSRIIRAIKNNENIAIFGDYDVDGATSSALINRYLRAIDIHSIVYIPDRVDEGYGLNTDALLQLKKNGIDLCISVDCGTLAYQPIEDAKVFGLDIIVVDHHLGTEKLPSAVAVVNPNRLDESSPYTNLAAVGVSFLLIIALNKSLREQGFFTNKKEPDLFDLLDLVALGTVCDVMQITGLNRAFVSQGLKVMSARKNVGLRVLFDALGILEKPSVSRLGFNIGPCINAGGRIGEASLGARLLSTDDDEEAHSIALKLIDLNNARKVLENEALLEATAQAEKFAQLGVNFIMVSGNWHQGIIGIIASRLKEQFHLPTIVMSLNNGIGKASCRSILGVDIGAAVLSAKFTNLIIEGGGHSMAAGFSIKEDKINDLHDFFTERFSNSINEKTLKADSIVTAKAINLSLWNELQRLGPFGVGNPEPRFIIQGAKIRKPEVIGVDHIKCFIADDNVMVRAIAFRSANTHLGSAIMQGNVKAILVRCFHILFSVKSSSTSSIYFGNCSINFAISSIKPSGTSAATPPGLIAIKEGSLLQHQALEKKRSYHDAKAQYEDQLFQPLRRPSLKQGATLHVQLGISTTSLGHCHPYITDKLKEQLSSLWHCSNIFTIPEQERLADRLTTLTFADKVFFCSSGLEATEAAIKFIRRYFYSKGQAKRNHIVTIEGGFHGRSIAAISAGGNEKSREGFAPLLSGFDKVPRNDIKALEKKISDETAAVFLEPIQSEGGVYPLDVEYLQKVRKITKAQGIILCFDEVQCGYGRIGSLFYYQNVGIEPDMLTCAKAMGNGFPLAACLVKDYIAEAITPGTHGSTYGGNPLAMTVGNAVLDIMLKEGFFDHVKRISKYLKEKLLPLAKEFPEMISEVRGEGLLMGIELATPVADKIISRSLDKGAEIGLTSISRSRVNKLKLDGNKRARIIDRLLNKKELTIGTIFSPLTLGIQFIVNLILKLCGLHKDKEVISAADAMRNMITLHRSEGTMLQQDLDMLSSILDLAETEISQIMTHRRNLFSLDINRSKEELIREILTSSHSRIPLWQKEPDDIIGVIHVKGLINALREKNNKAEEVDITQVMSKPWFIPESTPLSVQLHNFRKNRKHFALVVDAYGALQGIVTLEDILEEIVGEISDEHDLITENFVKKMSDNVYYIEGESTIRDINRQLHWNLPSEEATTLAGMIVNEIERIPDEGEEFSMYGFRFKILKKDKNIITVVEVQVKTGNTSSSN</sequence>
<dbReference type="Proteomes" id="UP000078200">
    <property type="component" value="Unassembled WGS sequence"/>
</dbReference>
<evidence type="ECO:0000256" key="1">
    <source>
        <dbReference type="ARBA" id="ARBA00001933"/>
    </source>
</evidence>
<feature type="domain" description="ABC transmembrane type-1" evidence="17">
    <location>
        <begin position="178"/>
        <end position="386"/>
    </location>
</feature>
<dbReference type="Pfam" id="PF03471">
    <property type="entry name" value="CorC_HlyC"/>
    <property type="match status" value="1"/>
</dbReference>
<dbReference type="GO" id="GO:0016020">
    <property type="term" value="C:membrane"/>
    <property type="evidence" value="ECO:0007669"/>
    <property type="project" value="UniProtKB-SubCell"/>
</dbReference>
<evidence type="ECO:0000256" key="16">
    <source>
        <dbReference type="SAM" id="Phobius"/>
    </source>
</evidence>
<dbReference type="InterPro" id="IPR044751">
    <property type="entry name" value="Ion_transp-like_CBS"/>
</dbReference>
<dbReference type="EnsemblMetazoa" id="GAUT039673-RA">
    <property type="protein sequence ID" value="GAUT039673-PA"/>
    <property type="gene ID" value="GAUT039673"/>
</dbReference>
<comment type="cofactor">
    <cofactor evidence="1">
        <name>pyridoxal 5'-phosphate</name>
        <dbReference type="ChEBI" id="CHEBI:597326"/>
    </cofactor>
</comment>
<dbReference type="InterPro" id="IPR001667">
    <property type="entry name" value="DDH_dom"/>
</dbReference>
<evidence type="ECO:0000256" key="2">
    <source>
        <dbReference type="ARBA" id="ARBA00004141"/>
    </source>
</evidence>
<keyword evidence="12 16" id="KW-1133">Transmembrane helix</keyword>
<evidence type="ECO:0000256" key="11">
    <source>
        <dbReference type="ARBA" id="ARBA00022898"/>
    </source>
</evidence>
<dbReference type="PROSITE" id="PS51371">
    <property type="entry name" value="CBS"/>
    <property type="match status" value="2"/>
</dbReference>
<dbReference type="GO" id="GO:0016747">
    <property type="term" value="F:acyltransferase activity, transferring groups other than amino-acyl groups"/>
    <property type="evidence" value="ECO:0007669"/>
    <property type="project" value="InterPro"/>
</dbReference>
<dbReference type="SUPFAM" id="SSF53383">
    <property type="entry name" value="PLP-dependent transferases"/>
    <property type="match status" value="1"/>
</dbReference>
<evidence type="ECO:0000256" key="4">
    <source>
        <dbReference type="ARBA" id="ARBA00008954"/>
    </source>
</evidence>
<proteinExistence type="inferred from homology"/>
<keyword evidence="14 16" id="KW-0472">Membrane</keyword>
<protein>
    <recommendedName>
        <fullName evidence="5">Single-stranded-DNA-specific exonuclease RecJ</fullName>
    </recommendedName>
</protein>
<dbReference type="GO" id="GO:0005840">
    <property type="term" value="C:ribosome"/>
    <property type="evidence" value="ECO:0007669"/>
    <property type="project" value="InterPro"/>
</dbReference>
<dbReference type="CDD" id="cd04590">
    <property type="entry name" value="CBS_pair_CorC_HlyC_assoc"/>
    <property type="match status" value="1"/>
</dbReference>
<dbReference type="SMART" id="SM01091">
    <property type="entry name" value="CorC_HlyC"/>
    <property type="match status" value="1"/>
</dbReference>
<dbReference type="Pfam" id="PF17768">
    <property type="entry name" value="RecJ_OB"/>
    <property type="match status" value="1"/>
</dbReference>
<dbReference type="FunFam" id="3.40.640.10:FF:000004">
    <property type="entry name" value="Acetylornithine aminotransferase"/>
    <property type="match status" value="1"/>
</dbReference>
<dbReference type="Pfam" id="PF01245">
    <property type="entry name" value="Ribosomal_L19"/>
    <property type="match status" value="1"/>
</dbReference>
<dbReference type="Gene3D" id="3.40.50.880">
    <property type="match status" value="1"/>
</dbReference>